<organism evidence="1 2">
    <name type="scientific">Candidatus Nanoclepta minutus</name>
    <dbReference type="NCBI Taxonomy" id="1940235"/>
    <lineage>
        <taxon>Archaea</taxon>
        <taxon>Nanobdellota</taxon>
        <taxon>Candidatus Nanoclepta</taxon>
    </lineage>
</organism>
<evidence type="ECO:0000313" key="2">
    <source>
        <dbReference type="Proteomes" id="UP000266622"/>
    </source>
</evidence>
<evidence type="ECO:0000313" key="1">
    <source>
        <dbReference type="EMBL" id="RIB35628.1"/>
    </source>
</evidence>
<gene>
    <name evidence="1" type="ORF">BXU00_00815</name>
</gene>
<reference evidence="1 2" key="1">
    <citation type="journal article" date="2018" name="Syst. Appl. Microbiol.">
        <title>A new symbiotic nanoarchaeote (Candidatus Nanoclepta minutus) and its host (Zestosphaera tikiterensis gen. nov., sp. nov.) from a New Zealand hot spring.</title>
        <authorList>
            <person name="St John E."/>
            <person name="Liu Y."/>
            <person name="Podar M."/>
            <person name="Stott M.B."/>
            <person name="Meneghin J."/>
            <person name="Chen Z."/>
            <person name="Lagutin K."/>
            <person name="Mitchell K."/>
            <person name="Reysenbach A.L."/>
        </authorList>
    </citation>
    <scope>NUCLEOTIDE SEQUENCE [LARGE SCALE GENOMIC DNA]</scope>
    <source>
        <strain evidence="1">NZ3</strain>
    </source>
</reference>
<accession>A0A397WNJ3</accession>
<dbReference type="Proteomes" id="UP000266622">
    <property type="component" value="Unassembled WGS sequence"/>
</dbReference>
<name>A0A397WNJ3_9ARCH</name>
<protein>
    <submittedName>
        <fullName evidence="1">Uncharacterized protein</fullName>
    </submittedName>
</protein>
<proteinExistence type="predicted"/>
<sequence length="248" mass="28882">MGNLLTLTNVLLNKAFLSGRRNKERVVLWAGKNDISKYIGRASDRCYDSSIVRFPLAELDLLVKREKKHEIIIDSFELKLGGNSILSRATQRQLIKQGILLTLVSLDGFHIYSNNVCISLDDLLYRKPVRIYVRFLGGHSEREVSNYISSQEFRDVYRNSYLFSDIFISNSRNICSIEYKCVFPNNIVGERLEFHRDMINYYRSLIMGNYKSMVEDFINSNGNRKISDILKNYDKTYGNLDLKVFSWP</sequence>
<comment type="caution">
    <text evidence="1">The sequence shown here is derived from an EMBL/GenBank/DDBJ whole genome shotgun (WGS) entry which is preliminary data.</text>
</comment>
<dbReference type="AlphaFoldDB" id="A0A397WNJ3"/>
<dbReference type="EMBL" id="MWMI01000001">
    <property type="protein sequence ID" value="RIB35628.1"/>
    <property type="molecule type" value="Genomic_DNA"/>
</dbReference>